<dbReference type="GO" id="GO:0005525">
    <property type="term" value="F:GTP binding"/>
    <property type="evidence" value="ECO:0007669"/>
    <property type="project" value="InterPro"/>
</dbReference>
<dbReference type="InterPro" id="IPR006073">
    <property type="entry name" value="GTP-bd"/>
</dbReference>
<dbReference type="EMBL" id="GL883029">
    <property type="protein sequence ID" value="EGG14179.1"/>
    <property type="molecule type" value="Genomic_DNA"/>
</dbReference>
<evidence type="ECO:0000256" key="1">
    <source>
        <dbReference type="PROSITE-ProRule" id="PRU00024"/>
    </source>
</evidence>
<dbReference type="PROSITE" id="PS50119">
    <property type="entry name" value="ZF_BBOX"/>
    <property type="match status" value="1"/>
</dbReference>
<dbReference type="Gene3D" id="3.40.50.300">
    <property type="entry name" value="P-loop containing nucleotide triphosphate hydrolases"/>
    <property type="match status" value="2"/>
</dbReference>
<dbReference type="CDD" id="cd19757">
    <property type="entry name" value="Bbox1"/>
    <property type="match status" value="1"/>
</dbReference>
<dbReference type="InterPro" id="IPR027417">
    <property type="entry name" value="P-loop_NTPase"/>
</dbReference>
<feature type="domain" description="B box-type" evidence="2">
    <location>
        <begin position="349"/>
        <end position="392"/>
    </location>
</feature>
<sequence>MITDTDTDTDTEKCDCKAEAKFYCEECIRFLCKEHLDQIHELESHDPTICIKEYYSAKASLSSPPGENENDNKLINIFGKDNDSSIGLEMGKKLAKDDEAPLNVISFVGAPDTGKSTLIKRLLLLNNQPIAMTPLINDPNAEDATTQTSDITGYKSTIGGFDTLLVDTESGGYDIPRTAQSVKSEERKTLVHGKHPQFVYNASDIVVFVVNHHRSNLIAVIELVLAYTQVATSENLPKSTKPHLIVVFNKMEPYLGGSNKWYRTENGIKTLFDKNAYNDYPLGGEILKEIEKYYKSQQAIVIPDFLYSSLGYIEQTKALFHSISSITSKYDIPDFESTFQPLIDYLNIKKIFYCDKDGCSKPLTNYCKTCAQFLCDDTKGEHTKVNHQVVSITDYKQEVYKGRHLLQSIDGKLVLGPMWSTLSLMSSKNQGYYLVSFLGQNVGAYADETMFPPPVSSDNSFDMRCYVEYPNTVNQKRIMMIDTDNSSNQIYRQTISLISDIIVVVEHGSKEEITSTIKSLTEKHTSKPHIILIHNQRNDLEKLKEDLTNISFIDQSLQKSIEDVLKKRESSNFVALRELELFVDKYNYYKCKQCSNQATCIFTGTPKCEDHFNALVQRFKDMCIPIDKDLESRSILKHGDYEQSFKKEYDARNKLFKERDGTIEFGPKWYQCGLDNDQEFKMVTFIGPSGSGKSTLIRGLCHGDRPLLPEENNQFSSTSSDINVYLGKTPSSGDFLIADCEGFGGTLNTATSTGGASKSHRTLVETEYPRIMHSFSDVVVCVCSNSWQERQTIGKYVKLHAQHSDAGIVNQGELPHLILVFNKKAKNEMNVGNEEATKEFFDNYNGEFKKIVRPYYRSWNIIRIATDEGGKDPKTFLASYQALKDEIYKHLFEKDYKLSKQTIFRNDSLQGIVASPLTTKEVIKQMGEVVHRFNSNVSQINFIEIQPIDPRRVASYLFKYFRVAFSLLLSTTDKLGAYEKSIDLLSLRLSVSNIQTKIGPQFYQR</sequence>
<protein>
    <recommendedName>
        <fullName evidence="2">B box-type domain-containing protein</fullName>
    </recommendedName>
</protein>
<dbReference type="Pfam" id="PF01926">
    <property type="entry name" value="MMR_HSR1"/>
    <property type="match status" value="1"/>
</dbReference>
<keyword evidence="1" id="KW-0862">Zinc</keyword>
<keyword evidence="1" id="KW-0479">Metal-binding</keyword>
<dbReference type="AlphaFoldDB" id="F4QEX2"/>
<dbReference type="KEGG" id="dfa:DFA_11948"/>
<dbReference type="GeneID" id="14866303"/>
<gene>
    <name evidence="3" type="ORF">DFA_11948</name>
</gene>
<dbReference type="GO" id="GO:0002098">
    <property type="term" value="P:tRNA wobble uridine modification"/>
    <property type="evidence" value="ECO:0007669"/>
    <property type="project" value="TreeGrafter"/>
</dbReference>
<dbReference type="PANTHER" id="PTHR42714:SF2">
    <property type="entry name" value="TRNA MODIFICATION GTPASE GTPBP3, MITOCHONDRIAL"/>
    <property type="match status" value="1"/>
</dbReference>
<keyword evidence="1" id="KW-0863">Zinc-finger</keyword>
<organism evidence="3 4">
    <name type="scientific">Cavenderia fasciculata</name>
    <name type="common">Slime mold</name>
    <name type="synonym">Dictyostelium fasciculatum</name>
    <dbReference type="NCBI Taxonomy" id="261658"/>
    <lineage>
        <taxon>Eukaryota</taxon>
        <taxon>Amoebozoa</taxon>
        <taxon>Evosea</taxon>
        <taxon>Eumycetozoa</taxon>
        <taxon>Dictyostelia</taxon>
        <taxon>Acytosteliales</taxon>
        <taxon>Cavenderiaceae</taxon>
        <taxon>Cavenderia</taxon>
    </lineage>
</organism>
<evidence type="ECO:0000313" key="4">
    <source>
        <dbReference type="Proteomes" id="UP000007797"/>
    </source>
</evidence>
<dbReference type="OrthoDB" id="4106312at2759"/>
<dbReference type="GO" id="GO:0005737">
    <property type="term" value="C:cytoplasm"/>
    <property type="evidence" value="ECO:0007669"/>
    <property type="project" value="TreeGrafter"/>
</dbReference>
<dbReference type="InterPro" id="IPR000315">
    <property type="entry name" value="Znf_B-box"/>
</dbReference>
<name>F4QEX2_CACFS</name>
<dbReference type="RefSeq" id="XP_004350887.1">
    <property type="nucleotide sequence ID" value="XM_004350836.1"/>
</dbReference>
<dbReference type="SUPFAM" id="SSF52540">
    <property type="entry name" value="P-loop containing nucleoside triphosphate hydrolases"/>
    <property type="match status" value="2"/>
</dbReference>
<proteinExistence type="predicted"/>
<dbReference type="GO" id="GO:0008270">
    <property type="term" value="F:zinc ion binding"/>
    <property type="evidence" value="ECO:0007669"/>
    <property type="project" value="UniProtKB-KW"/>
</dbReference>
<accession>F4QEX2</accession>
<reference evidence="4" key="1">
    <citation type="journal article" date="2011" name="Genome Res.">
        <title>Phylogeny-wide analysis of social amoeba genomes highlights ancient origins for complex intercellular communication.</title>
        <authorList>
            <person name="Heidel A.J."/>
            <person name="Lawal H.M."/>
            <person name="Felder M."/>
            <person name="Schilde C."/>
            <person name="Helps N.R."/>
            <person name="Tunggal B."/>
            <person name="Rivero F."/>
            <person name="John U."/>
            <person name="Schleicher M."/>
            <person name="Eichinger L."/>
            <person name="Platzer M."/>
            <person name="Noegel A.A."/>
            <person name="Schaap P."/>
            <person name="Gloeckner G."/>
        </authorList>
    </citation>
    <scope>NUCLEOTIDE SEQUENCE [LARGE SCALE GENOMIC DNA]</scope>
    <source>
        <strain evidence="4">SH3</strain>
    </source>
</reference>
<evidence type="ECO:0000313" key="3">
    <source>
        <dbReference type="EMBL" id="EGG14179.1"/>
    </source>
</evidence>
<keyword evidence="4" id="KW-1185">Reference proteome</keyword>
<dbReference type="PANTHER" id="PTHR42714">
    <property type="entry name" value="TRNA MODIFICATION GTPASE GTPBP3"/>
    <property type="match status" value="1"/>
</dbReference>
<evidence type="ECO:0000259" key="2">
    <source>
        <dbReference type="PROSITE" id="PS50119"/>
    </source>
</evidence>
<dbReference type="GO" id="GO:0030488">
    <property type="term" value="P:tRNA methylation"/>
    <property type="evidence" value="ECO:0007669"/>
    <property type="project" value="TreeGrafter"/>
</dbReference>
<dbReference type="Proteomes" id="UP000007797">
    <property type="component" value="Unassembled WGS sequence"/>
</dbReference>